<keyword evidence="3" id="KW-1185">Reference proteome</keyword>
<organism evidence="2 3">
    <name type="scientific">Coprococcus hominis</name>
    <name type="common">ex Liu et al. 2022</name>
    <dbReference type="NCBI Taxonomy" id="2763039"/>
    <lineage>
        <taxon>Bacteria</taxon>
        <taxon>Bacillati</taxon>
        <taxon>Bacillota</taxon>
        <taxon>Clostridia</taxon>
        <taxon>Lachnospirales</taxon>
        <taxon>Lachnospiraceae</taxon>
        <taxon>Coprococcus</taxon>
    </lineage>
</organism>
<dbReference type="EMBL" id="JACOOX010000002">
    <property type="protein sequence ID" value="MBC5661936.1"/>
    <property type="molecule type" value="Genomic_DNA"/>
</dbReference>
<dbReference type="RefSeq" id="WP_147353796.1">
    <property type="nucleotide sequence ID" value="NZ_JACOOX010000002.1"/>
</dbReference>
<reference evidence="2 3" key="1">
    <citation type="submission" date="2020-08" db="EMBL/GenBank/DDBJ databases">
        <title>Genome public.</title>
        <authorList>
            <person name="Liu C."/>
            <person name="Sun Q."/>
        </authorList>
    </citation>
    <scope>NUCLEOTIDE SEQUENCE [LARGE SCALE GENOMIC DNA]</scope>
    <source>
        <strain evidence="2 3">NSJ-10</strain>
    </source>
</reference>
<feature type="transmembrane region" description="Helical" evidence="1">
    <location>
        <begin position="275"/>
        <end position="297"/>
    </location>
</feature>
<evidence type="ECO:0000256" key="1">
    <source>
        <dbReference type="SAM" id="Phobius"/>
    </source>
</evidence>
<feature type="transmembrane region" description="Helical" evidence="1">
    <location>
        <begin position="358"/>
        <end position="379"/>
    </location>
</feature>
<name>A0A8I0AJ98_9FIRM</name>
<keyword evidence="1" id="KW-0812">Transmembrane</keyword>
<evidence type="ECO:0000313" key="3">
    <source>
        <dbReference type="Proteomes" id="UP000615234"/>
    </source>
</evidence>
<keyword evidence="1" id="KW-0472">Membrane</keyword>
<comment type="caution">
    <text evidence="2">The sequence shown here is derived from an EMBL/GenBank/DDBJ whole genome shotgun (WGS) entry which is preliminary data.</text>
</comment>
<keyword evidence="1" id="KW-1133">Transmembrane helix</keyword>
<gene>
    <name evidence="2" type="ORF">H8S09_03330</name>
</gene>
<protein>
    <submittedName>
        <fullName evidence="2">ABC transporter permease</fullName>
    </submittedName>
</protein>
<accession>A0A8I0AJ98</accession>
<sequence length="393" mass="45024">MYKITKDKLTFILFLVGMSLSLSTILNGYQIMSNWIQKYESQDGISKYNAYINIYSTTGATEYKLNDIEEYRQIQEMAVRSTKAILERISDVSCDAVIRGDEFSIGSCEEDADEVQIAVAYHGNWNRLLESGRYPTMEEWNSDNIYLVVGHGWKDSVTVSKDGTECLSLDGIDCQVTGYLESFGNDSDKMIIAFGSLENWTSESDVFLNRIADGMTYTSSSYLGMTIQLMDKSVPVAEQADELIEIFGQSDNYYAQLLDHYESQTDVYIVYKLKAAILILLYIVGIINCIMIARVWYARQKRDFAIMKTVGITDRRIIEWQLVRIGILMGISIIVAGCLQIFYCLAMKKKMTFVWNTYILWYFIFMIGILLLVLLFPICKLLRQLVPAKEVRD</sequence>
<dbReference type="AlphaFoldDB" id="A0A8I0AJ98"/>
<proteinExistence type="predicted"/>
<feature type="transmembrane region" description="Helical" evidence="1">
    <location>
        <begin position="325"/>
        <end position="346"/>
    </location>
</feature>
<dbReference type="Proteomes" id="UP000615234">
    <property type="component" value="Unassembled WGS sequence"/>
</dbReference>
<evidence type="ECO:0000313" key="2">
    <source>
        <dbReference type="EMBL" id="MBC5661936.1"/>
    </source>
</evidence>